<keyword evidence="2" id="KW-1185">Reference proteome</keyword>
<sequence length="59" mass="6700">MMMVTEKEGWWVSMSLASSTMETRWPLPCEGYKRIVSSISFSSMPSRIRPIDASISLTL</sequence>
<name>A0AAV5L1Z2_9ROSI</name>
<comment type="caution">
    <text evidence="1">The sequence shown here is derived from an EMBL/GenBank/DDBJ whole genome shotgun (WGS) entry which is preliminary data.</text>
</comment>
<reference evidence="1 2" key="1">
    <citation type="journal article" date="2021" name="Commun. Biol.">
        <title>The genome of Shorea leprosula (Dipterocarpaceae) highlights the ecological relevance of drought in aseasonal tropical rainforests.</title>
        <authorList>
            <person name="Ng K.K.S."/>
            <person name="Kobayashi M.J."/>
            <person name="Fawcett J.A."/>
            <person name="Hatakeyama M."/>
            <person name="Paape T."/>
            <person name="Ng C.H."/>
            <person name="Ang C.C."/>
            <person name="Tnah L.H."/>
            <person name="Lee C.T."/>
            <person name="Nishiyama T."/>
            <person name="Sese J."/>
            <person name="O'Brien M.J."/>
            <person name="Copetti D."/>
            <person name="Mohd Noor M.I."/>
            <person name="Ong R.C."/>
            <person name="Putra M."/>
            <person name="Sireger I.Z."/>
            <person name="Indrioko S."/>
            <person name="Kosugi Y."/>
            <person name="Izuno A."/>
            <person name="Isagi Y."/>
            <person name="Lee S.L."/>
            <person name="Shimizu K.K."/>
        </authorList>
    </citation>
    <scope>NUCLEOTIDE SEQUENCE [LARGE SCALE GENOMIC DNA]</scope>
    <source>
        <strain evidence="1">214</strain>
    </source>
</reference>
<dbReference type="Proteomes" id="UP001054252">
    <property type="component" value="Unassembled WGS sequence"/>
</dbReference>
<protein>
    <submittedName>
        <fullName evidence="1">Uncharacterized protein</fullName>
    </submittedName>
</protein>
<proteinExistence type="predicted"/>
<organism evidence="1 2">
    <name type="scientific">Rubroshorea leprosula</name>
    <dbReference type="NCBI Taxonomy" id="152421"/>
    <lineage>
        <taxon>Eukaryota</taxon>
        <taxon>Viridiplantae</taxon>
        <taxon>Streptophyta</taxon>
        <taxon>Embryophyta</taxon>
        <taxon>Tracheophyta</taxon>
        <taxon>Spermatophyta</taxon>
        <taxon>Magnoliopsida</taxon>
        <taxon>eudicotyledons</taxon>
        <taxon>Gunneridae</taxon>
        <taxon>Pentapetalae</taxon>
        <taxon>rosids</taxon>
        <taxon>malvids</taxon>
        <taxon>Malvales</taxon>
        <taxon>Dipterocarpaceae</taxon>
        <taxon>Rubroshorea</taxon>
    </lineage>
</organism>
<dbReference type="EMBL" id="BPVZ01000090">
    <property type="protein sequence ID" value="GKV31243.1"/>
    <property type="molecule type" value="Genomic_DNA"/>
</dbReference>
<evidence type="ECO:0000313" key="1">
    <source>
        <dbReference type="EMBL" id="GKV31243.1"/>
    </source>
</evidence>
<dbReference type="AlphaFoldDB" id="A0AAV5L1Z2"/>
<evidence type="ECO:0000313" key="2">
    <source>
        <dbReference type="Proteomes" id="UP001054252"/>
    </source>
</evidence>
<gene>
    <name evidence="1" type="ORF">SLEP1_g39954</name>
</gene>
<accession>A0AAV5L1Z2</accession>